<dbReference type="Proteomes" id="UP001306119">
    <property type="component" value="Unassembled WGS sequence"/>
</dbReference>
<dbReference type="RefSeq" id="WP_327774656.1">
    <property type="nucleotide sequence ID" value="NZ_JAYXUG010000004.1"/>
</dbReference>
<dbReference type="SUPFAM" id="SSF53649">
    <property type="entry name" value="Alkaline phosphatase-like"/>
    <property type="match status" value="1"/>
</dbReference>
<dbReference type="InterPro" id="IPR017850">
    <property type="entry name" value="Alkaline_phosphatase_core_sf"/>
</dbReference>
<evidence type="ECO:0008006" key="3">
    <source>
        <dbReference type="Google" id="ProtNLM"/>
    </source>
</evidence>
<dbReference type="EMBL" id="JAYXUG010000004">
    <property type="protein sequence ID" value="MEC6831571.1"/>
    <property type="molecule type" value="Genomic_DNA"/>
</dbReference>
<gene>
    <name evidence="1" type="ORF">VXS06_07290</name>
</gene>
<protein>
    <recommendedName>
        <fullName evidence="3">Alkaline phosphatase</fullName>
    </recommendedName>
</protein>
<accession>A0ABU6L5H1</accession>
<evidence type="ECO:0000313" key="1">
    <source>
        <dbReference type="EMBL" id="MEC6831571.1"/>
    </source>
</evidence>
<comment type="caution">
    <text evidence="1">The sequence shown here is derived from an EMBL/GenBank/DDBJ whole genome shotgun (WGS) entry which is preliminary data.</text>
</comment>
<proteinExistence type="predicted"/>
<evidence type="ECO:0000313" key="2">
    <source>
        <dbReference type="Proteomes" id="UP001306119"/>
    </source>
</evidence>
<reference evidence="1 2" key="1">
    <citation type="submission" date="2024-01" db="EMBL/GenBank/DDBJ databases">
        <title>Active colonisers of the gastrointestinal tract of Atlantic salmon farmed in a warm water region.</title>
        <authorList>
            <person name="Bowman J.P."/>
        </authorList>
    </citation>
    <scope>NUCLEOTIDE SEQUENCE [LARGE SCALE GENOMIC DNA]</scope>
    <source>
        <strain evidence="1 2">S3MW1</strain>
    </source>
</reference>
<keyword evidence="2" id="KW-1185">Reference proteome</keyword>
<sequence length="53" mass="5638">MTTLIKSFTTIVISAALISPVQATEIKNIILMIGDGMGPQQVSLFAKALSFVQ</sequence>
<organism evidence="1 2">
    <name type="scientific">Photobacterium toruni</name>
    <dbReference type="NCBI Taxonomy" id="1935446"/>
    <lineage>
        <taxon>Bacteria</taxon>
        <taxon>Pseudomonadati</taxon>
        <taxon>Pseudomonadota</taxon>
        <taxon>Gammaproteobacteria</taxon>
        <taxon>Vibrionales</taxon>
        <taxon>Vibrionaceae</taxon>
        <taxon>Photobacterium</taxon>
    </lineage>
</organism>
<name>A0ABU6L5H1_9GAMM</name>
<dbReference type="Gene3D" id="3.40.720.10">
    <property type="entry name" value="Alkaline Phosphatase, subunit A"/>
    <property type="match status" value="1"/>
</dbReference>